<sequence>MGPFSGIFVYLISHYKNRDQRRALHQDSQEDDGIAGNKACCDKAAEPDNIEPRLLKTCSNQLASIFTFIFNWSLATSTIPLCITQSTIVPVPKKPSPETLN</sequence>
<dbReference type="EMBL" id="BMAT01010068">
    <property type="protein sequence ID" value="GFS19491.1"/>
    <property type="molecule type" value="Genomic_DNA"/>
</dbReference>
<keyword evidence="2" id="KW-1185">Reference proteome</keyword>
<comment type="caution">
    <text evidence="1">The sequence shown here is derived from an EMBL/GenBank/DDBJ whole genome shotgun (WGS) entry which is preliminary data.</text>
</comment>
<protein>
    <submittedName>
        <fullName evidence="1">Non-LTR (Long terminal repeat) retrotransposon and domain-containing protein</fullName>
    </submittedName>
</protein>
<dbReference type="PANTHER" id="PTHR47510">
    <property type="entry name" value="REVERSE TRANSCRIPTASE DOMAIN-CONTAINING PROTEIN"/>
    <property type="match status" value="1"/>
</dbReference>
<dbReference type="Proteomes" id="UP000762676">
    <property type="component" value="Unassembled WGS sequence"/>
</dbReference>
<dbReference type="PANTHER" id="PTHR47510:SF3">
    <property type="entry name" value="ENDO_EXONUCLEASE_PHOSPHATASE DOMAIN-CONTAINING PROTEIN"/>
    <property type="match status" value="1"/>
</dbReference>
<evidence type="ECO:0000313" key="1">
    <source>
        <dbReference type="EMBL" id="GFS19491.1"/>
    </source>
</evidence>
<name>A0AAV4JFW5_9GAST</name>
<organism evidence="1 2">
    <name type="scientific">Elysia marginata</name>
    <dbReference type="NCBI Taxonomy" id="1093978"/>
    <lineage>
        <taxon>Eukaryota</taxon>
        <taxon>Metazoa</taxon>
        <taxon>Spiralia</taxon>
        <taxon>Lophotrochozoa</taxon>
        <taxon>Mollusca</taxon>
        <taxon>Gastropoda</taxon>
        <taxon>Heterobranchia</taxon>
        <taxon>Euthyneura</taxon>
        <taxon>Panpulmonata</taxon>
        <taxon>Sacoglossa</taxon>
        <taxon>Placobranchoidea</taxon>
        <taxon>Plakobranchidae</taxon>
        <taxon>Elysia</taxon>
    </lineage>
</organism>
<dbReference type="AlphaFoldDB" id="A0AAV4JFW5"/>
<proteinExistence type="predicted"/>
<accession>A0AAV4JFW5</accession>
<evidence type="ECO:0000313" key="2">
    <source>
        <dbReference type="Proteomes" id="UP000762676"/>
    </source>
</evidence>
<gene>
    <name evidence="1" type="ORF">ElyMa_005033800</name>
</gene>
<reference evidence="1 2" key="1">
    <citation type="journal article" date="2021" name="Elife">
        <title>Chloroplast acquisition without the gene transfer in kleptoplastic sea slugs, Plakobranchus ocellatus.</title>
        <authorList>
            <person name="Maeda T."/>
            <person name="Takahashi S."/>
            <person name="Yoshida T."/>
            <person name="Shimamura S."/>
            <person name="Takaki Y."/>
            <person name="Nagai Y."/>
            <person name="Toyoda A."/>
            <person name="Suzuki Y."/>
            <person name="Arimoto A."/>
            <person name="Ishii H."/>
            <person name="Satoh N."/>
            <person name="Nishiyama T."/>
            <person name="Hasebe M."/>
            <person name="Maruyama T."/>
            <person name="Minagawa J."/>
            <person name="Obokata J."/>
            <person name="Shigenobu S."/>
        </authorList>
    </citation>
    <scope>NUCLEOTIDE SEQUENCE [LARGE SCALE GENOMIC DNA]</scope>
</reference>